<evidence type="ECO:0000259" key="5">
    <source>
        <dbReference type="Pfam" id="PF04542"/>
    </source>
</evidence>
<organism evidence="7 8">
    <name type="scientific">Candidatus Nealsonbacteria bacterium CG23_combo_of_CG06-09_8_20_14_all_39_17</name>
    <dbReference type="NCBI Taxonomy" id="1974722"/>
    <lineage>
        <taxon>Bacteria</taxon>
        <taxon>Candidatus Nealsoniibacteriota</taxon>
    </lineage>
</organism>
<dbReference type="Pfam" id="PF08281">
    <property type="entry name" value="Sigma70_r4_2"/>
    <property type="match status" value="1"/>
</dbReference>
<gene>
    <name evidence="7" type="ORF">COX37_01830</name>
</gene>
<name>A0A2G9YUC7_9BACT</name>
<evidence type="ECO:0000256" key="1">
    <source>
        <dbReference type="ARBA" id="ARBA00010641"/>
    </source>
</evidence>
<dbReference type="InterPro" id="IPR036388">
    <property type="entry name" value="WH-like_DNA-bd_sf"/>
</dbReference>
<dbReference type="InterPro" id="IPR013325">
    <property type="entry name" value="RNA_pol_sigma_r2"/>
</dbReference>
<keyword evidence="4" id="KW-0804">Transcription</keyword>
<dbReference type="Pfam" id="PF04542">
    <property type="entry name" value="Sigma70_r2"/>
    <property type="match status" value="1"/>
</dbReference>
<evidence type="ECO:0000313" key="7">
    <source>
        <dbReference type="EMBL" id="PIP22838.1"/>
    </source>
</evidence>
<comment type="similarity">
    <text evidence="1">Belongs to the sigma-70 factor family. ECF subfamily.</text>
</comment>
<evidence type="ECO:0000259" key="6">
    <source>
        <dbReference type="Pfam" id="PF08281"/>
    </source>
</evidence>
<dbReference type="InterPro" id="IPR013249">
    <property type="entry name" value="RNA_pol_sigma70_r4_t2"/>
</dbReference>
<evidence type="ECO:0000256" key="4">
    <source>
        <dbReference type="ARBA" id="ARBA00023163"/>
    </source>
</evidence>
<dbReference type="InterPro" id="IPR013324">
    <property type="entry name" value="RNA_pol_sigma_r3/r4-like"/>
</dbReference>
<dbReference type="Gene3D" id="1.10.10.10">
    <property type="entry name" value="Winged helix-like DNA-binding domain superfamily/Winged helix DNA-binding domain"/>
    <property type="match status" value="1"/>
</dbReference>
<protein>
    <recommendedName>
        <fullName evidence="9">RNA polymerase subunit sigma-24</fullName>
    </recommendedName>
</protein>
<feature type="domain" description="RNA polymerase sigma factor 70 region 4 type 2" evidence="6">
    <location>
        <begin position="120"/>
        <end position="165"/>
    </location>
</feature>
<reference evidence="7 8" key="1">
    <citation type="submission" date="2017-09" db="EMBL/GenBank/DDBJ databases">
        <title>Depth-based differentiation of microbial function through sediment-hosted aquifers and enrichment of novel symbionts in the deep terrestrial subsurface.</title>
        <authorList>
            <person name="Probst A.J."/>
            <person name="Ladd B."/>
            <person name="Jarett J.K."/>
            <person name="Geller-Mcgrath D.E."/>
            <person name="Sieber C.M."/>
            <person name="Emerson J.B."/>
            <person name="Anantharaman K."/>
            <person name="Thomas B.C."/>
            <person name="Malmstrom R."/>
            <person name="Stieglmeier M."/>
            <person name="Klingl A."/>
            <person name="Woyke T."/>
            <person name="Ryan C.M."/>
            <person name="Banfield J.F."/>
        </authorList>
    </citation>
    <scope>NUCLEOTIDE SEQUENCE [LARGE SCALE GENOMIC DNA]</scope>
    <source>
        <strain evidence="7">CG23_combo_of_CG06-09_8_20_14_all_39_17</strain>
    </source>
</reference>
<dbReference type="SUPFAM" id="SSF88659">
    <property type="entry name" value="Sigma3 and sigma4 domains of RNA polymerase sigma factors"/>
    <property type="match status" value="1"/>
</dbReference>
<proteinExistence type="inferred from homology"/>
<evidence type="ECO:0000256" key="3">
    <source>
        <dbReference type="ARBA" id="ARBA00023082"/>
    </source>
</evidence>
<dbReference type="GO" id="GO:0016987">
    <property type="term" value="F:sigma factor activity"/>
    <property type="evidence" value="ECO:0007669"/>
    <property type="project" value="UniProtKB-KW"/>
</dbReference>
<dbReference type="GO" id="GO:0003677">
    <property type="term" value="F:DNA binding"/>
    <property type="evidence" value="ECO:0007669"/>
    <property type="project" value="InterPro"/>
</dbReference>
<evidence type="ECO:0008006" key="9">
    <source>
        <dbReference type="Google" id="ProtNLM"/>
    </source>
</evidence>
<dbReference type="AlphaFoldDB" id="A0A2G9YUC7"/>
<dbReference type="SUPFAM" id="SSF88946">
    <property type="entry name" value="Sigma2 domain of RNA polymerase sigma factors"/>
    <property type="match status" value="1"/>
</dbReference>
<dbReference type="Proteomes" id="UP000229976">
    <property type="component" value="Unassembled WGS sequence"/>
</dbReference>
<dbReference type="Gene3D" id="1.10.1740.10">
    <property type="match status" value="1"/>
</dbReference>
<dbReference type="InterPro" id="IPR014284">
    <property type="entry name" value="RNA_pol_sigma-70_dom"/>
</dbReference>
<keyword evidence="2" id="KW-0805">Transcription regulation</keyword>
<dbReference type="NCBIfam" id="TIGR02937">
    <property type="entry name" value="sigma70-ECF"/>
    <property type="match status" value="1"/>
</dbReference>
<feature type="domain" description="RNA polymerase sigma-70 region 2" evidence="5">
    <location>
        <begin position="20"/>
        <end position="87"/>
    </location>
</feature>
<evidence type="ECO:0000256" key="2">
    <source>
        <dbReference type="ARBA" id="ARBA00023015"/>
    </source>
</evidence>
<dbReference type="InterPro" id="IPR039425">
    <property type="entry name" value="RNA_pol_sigma-70-like"/>
</dbReference>
<accession>A0A2G9YUC7</accession>
<dbReference type="PANTHER" id="PTHR43133:SF57">
    <property type="entry name" value="RNA POLYMERASE SIGMA-70 FACTOR"/>
    <property type="match status" value="1"/>
</dbReference>
<comment type="caution">
    <text evidence="7">The sequence shown here is derived from an EMBL/GenBank/DDBJ whole genome shotgun (WGS) entry which is preliminary data.</text>
</comment>
<dbReference type="EMBL" id="PCRO01000023">
    <property type="protein sequence ID" value="PIP22838.1"/>
    <property type="molecule type" value="Genomic_DNA"/>
</dbReference>
<sequence>MNLFNRENYKEIKEIFGRTYDDYINKIYRFVFLKTGIKEVAEDLSSETFLKFFNALKKGTKIENQQAFLYQIARNLIADYYKAKGRTAVVSADLSPIVDPKNLEEKSMVNSDLSLLKAGLVRLKEDEQSIIVWRHLEELSIPEIAKLVDKSESATRVMLHRAMNSLKEALNNRHKEA</sequence>
<evidence type="ECO:0000313" key="8">
    <source>
        <dbReference type="Proteomes" id="UP000229976"/>
    </source>
</evidence>
<dbReference type="InterPro" id="IPR007627">
    <property type="entry name" value="RNA_pol_sigma70_r2"/>
</dbReference>
<dbReference type="GO" id="GO:0006352">
    <property type="term" value="P:DNA-templated transcription initiation"/>
    <property type="evidence" value="ECO:0007669"/>
    <property type="project" value="InterPro"/>
</dbReference>
<keyword evidence="3" id="KW-0731">Sigma factor</keyword>
<dbReference type="PANTHER" id="PTHR43133">
    <property type="entry name" value="RNA POLYMERASE ECF-TYPE SIGMA FACTO"/>
    <property type="match status" value="1"/>
</dbReference>